<feature type="region of interest" description="Disordered" evidence="5">
    <location>
        <begin position="1"/>
        <end position="23"/>
    </location>
</feature>
<evidence type="ECO:0000313" key="9">
    <source>
        <dbReference type="Proteomes" id="UP000261811"/>
    </source>
</evidence>
<accession>A0A372JFS9</accession>
<sequence length="259" mass="28173">MARTADSRGTGPGPAEYRGTGAGSARPRLWTELAIVLICYLGYEFTRNLVPAERALALRHGRDLLLAEARGGLDVEYALNRLFVDNSWIAVPANYFYSTMHFVMTVGVLVWLYWRHPGPYRVFRAALFFLTLVGLLGFWLYPLAPPRMLAGFTDTVISFGTWGIYTTGPTASVSNQFAAMPSMHTAWSLWCAAAVVSLTRRRWAVALAVLYPVATIMVIMGTANHYLLDAAAGAATSALGLALAFGGARVLVPSRQPAP</sequence>
<dbReference type="AlphaFoldDB" id="A0A372JFS9"/>
<feature type="transmembrane region" description="Helical" evidence="6">
    <location>
        <begin position="120"/>
        <end position="141"/>
    </location>
</feature>
<dbReference type="OrthoDB" id="5241565at2"/>
<dbReference type="CDD" id="cd03386">
    <property type="entry name" value="PAP2_Aur1_like"/>
    <property type="match status" value="1"/>
</dbReference>
<dbReference type="RefSeq" id="WP_117359747.1">
    <property type="nucleotide sequence ID" value="NZ_QURH01000673.1"/>
</dbReference>
<dbReference type="InterPro" id="IPR052185">
    <property type="entry name" value="IPC_Synthase-Related"/>
</dbReference>
<gene>
    <name evidence="8" type="ORF">DZF91_25450</name>
</gene>
<evidence type="ECO:0000256" key="2">
    <source>
        <dbReference type="ARBA" id="ARBA00022692"/>
    </source>
</evidence>
<dbReference type="PANTHER" id="PTHR31310">
    <property type="match status" value="1"/>
</dbReference>
<evidence type="ECO:0000256" key="3">
    <source>
        <dbReference type="ARBA" id="ARBA00022989"/>
    </source>
</evidence>
<evidence type="ECO:0000259" key="7">
    <source>
        <dbReference type="Pfam" id="PF14378"/>
    </source>
</evidence>
<keyword evidence="4 6" id="KW-0472">Membrane</keyword>
<feature type="transmembrane region" description="Helical" evidence="6">
    <location>
        <begin position="148"/>
        <end position="165"/>
    </location>
</feature>
<dbReference type="Pfam" id="PF14378">
    <property type="entry name" value="PAP2_3"/>
    <property type="match status" value="1"/>
</dbReference>
<feature type="transmembrane region" description="Helical" evidence="6">
    <location>
        <begin position="230"/>
        <end position="252"/>
    </location>
</feature>
<keyword evidence="9" id="KW-1185">Reference proteome</keyword>
<keyword evidence="3 6" id="KW-1133">Transmembrane helix</keyword>
<reference evidence="8 9" key="1">
    <citation type="submission" date="2018-08" db="EMBL/GenBank/DDBJ databases">
        <title>Actinomadura jelena sp. nov., a novel Actinomycete isolated from soil in Chad.</title>
        <authorList>
            <person name="Shi L."/>
        </authorList>
    </citation>
    <scope>NUCLEOTIDE SEQUENCE [LARGE SCALE GENOMIC DNA]</scope>
    <source>
        <strain evidence="8 9">NEAU-G17</strain>
    </source>
</reference>
<comment type="caution">
    <text evidence="8">The sequence shown here is derived from an EMBL/GenBank/DDBJ whole genome shotgun (WGS) entry which is preliminary data.</text>
</comment>
<dbReference type="Proteomes" id="UP000261811">
    <property type="component" value="Unassembled WGS sequence"/>
</dbReference>
<keyword evidence="2 6" id="KW-0812">Transmembrane</keyword>
<evidence type="ECO:0000256" key="5">
    <source>
        <dbReference type="SAM" id="MobiDB-lite"/>
    </source>
</evidence>
<protein>
    <submittedName>
        <fullName evidence="8">PAP2 family protein</fullName>
    </submittedName>
</protein>
<feature type="transmembrane region" description="Helical" evidence="6">
    <location>
        <begin position="203"/>
        <end position="224"/>
    </location>
</feature>
<evidence type="ECO:0000313" key="8">
    <source>
        <dbReference type="EMBL" id="RFU38862.1"/>
    </source>
</evidence>
<feature type="transmembrane region" description="Helical" evidence="6">
    <location>
        <begin position="177"/>
        <end position="196"/>
    </location>
</feature>
<evidence type="ECO:0000256" key="6">
    <source>
        <dbReference type="SAM" id="Phobius"/>
    </source>
</evidence>
<name>A0A372JFS9_9ACTN</name>
<dbReference type="InterPro" id="IPR026841">
    <property type="entry name" value="Aur1/Ipt1"/>
</dbReference>
<dbReference type="PANTHER" id="PTHR31310:SF7">
    <property type="entry name" value="PA-PHOSPHATASE RELATED-FAMILY PROTEIN DDB_G0268928"/>
    <property type="match status" value="1"/>
</dbReference>
<proteinExistence type="predicted"/>
<evidence type="ECO:0000256" key="4">
    <source>
        <dbReference type="ARBA" id="ARBA00023136"/>
    </source>
</evidence>
<evidence type="ECO:0000256" key="1">
    <source>
        <dbReference type="ARBA" id="ARBA00004141"/>
    </source>
</evidence>
<comment type="subcellular location">
    <subcellularLocation>
        <location evidence="1">Membrane</location>
        <topology evidence="1">Multi-pass membrane protein</topology>
    </subcellularLocation>
</comment>
<feature type="transmembrane region" description="Helical" evidence="6">
    <location>
        <begin position="95"/>
        <end position="114"/>
    </location>
</feature>
<dbReference type="GO" id="GO:0016020">
    <property type="term" value="C:membrane"/>
    <property type="evidence" value="ECO:0007669"/>
    <property type="project" value="UniProtKB-SubCell"/>
</dbReference>
<organism evidence="8 9">
    <name type="scientific">Actinomadura logoneensis</name>
    <dbReference type="NCBI Taxonomy" id="2293572"/>
    <lineage>
        <taxon>Bacteria</taxon>
        <taxon>Bacillati</taxon>
        <taxon>Actinomycetota</taxon>
        <taxon>Actinomycetes</taxon>
        <taxon>Streptosporangiales</taxon>
        <taxon>Thermomonosporaceae</taxon>
        <taxon>Actinomadura</taxon>
    </lineage>
</organism>
<feature type="domain" description="Inositolphosphotransferase Aur1/Ipt1" evidence="7">
    <location>
        <begin position="63"/>
        <end position="242"/>
    </location>
</feature>
<dbReference type="EMBL" id="QURH01000673">
    <property type="protein sequence ID" value="RFU38862.1"/>
    <property type="molecule type" value="Genomic_DNA"/>
</dbReference>